<feature type="compositionally biased region" description="Low complexity" evidence="1">
    <location>
        <begin position="99"/>
        <end position="109"/>
    </location>
</feature>
<feature type="compositionally biased region" description="Pro residues" evidence="1">
    <location>
        <begin position="288"/>
        <end position="299"/>
    </location>
</feature>
<dbReference type="EMBL" id="JAQGLA010000039">
    <property type="protein sequence ID" value="MDA3628111.1"/>
    <property type="molecule type" value="Genomic_DNA"/>
</dbReference>
<evidence type="ECO:0000313" key="3">
    <source>
        <dbReference type="Proteomes" id="UP001210380"/>
    </source>
</evidence>
<dbReference type="Proteomes" id="UP001210380">
    <property type="component" value="Unassembled WGS sequence"/>
</dbReference>
<feature type="region of interest" description="Disordered" evidence="1">
    <location>
        <begin position="134"/>
        <end position="337"/>
    </location>
</feature>
<feature type="compositionally biased region" description="Polar residues" evidence="1">
    <location>
        <begin position="300"/>
        <end position="327"/>
    </location>
</feature>
<feature type="compositionally biased region" description="Pro residues" evidence="1">
    <location>
        <begin position="48"/>
        <end position="64"/>
    </location>
</feature>
<sequence>MEETDPARTASTRGTDLPATAAVEVEAVVVPVSKPAEHSEVPGGDVPPGEPFSGPPGGDLPPLEPMTATKVVVVEKVVVADGEPAEQVPADPGVPPTEPVTTEPVPLEPHTMPKHFILAKPAEQQEFSALEPAIPAEQGVPAEQFPAEQVPDEPKQPGYALRSPQVVSPHPVLPVEPSQEQAKLEPTVPGQPLEPMRPNEPARLEPTVPATPLQPAAPGIPVTPAQPAVPAQPVEPYGGVVGVPAGAPPTEGATETPMPNQPPPAQDAPPAQQPPPVQQPPVTSQAPDAPPVQNPPSTQPVPNTQNPGGAYNFPTTQGMGGMPSTNGDVGPDPNIKFDEGQYNQLLAVLGDIKSTVRTAPSQGPADLDAELQLQPTGQTWEPATKLVKWGATFGGTVQTENKSLKKALDTLHDSLEKAKEVFKETDDLAAYDASKFTTEYPGFTGGGMSGTA</sequence>
<accession>A0ABT4V3V8</accession>
<feature type="region of interest" description="Disordered" evidence="1">
    <location>
        <begin position="83"/>
        <end position="109"/>
    </location>
</feature>
<name>A0ABT4V3V8_9PSEU</name>
<keyword evidence="3" id="KW-1185">Reference proteome</keyword>
<reference evidence="2 3" key="1">
    <citation type="submission" date="2022-11" db="EMBL/GenBank/DDBJ databases">
        <title>Draft genome sequence of Saccharopolyspora sp. WRP15-2 isolated from rhizosphere soils of wild rice in Thailand.</title>
        <authorList>
            <person name="Duangmal K."/>
            <person name="Kammanee S."/>
            <person name="Muangham S."/>
        </authorList>
    </citation>
    <scope>NUCLEOTIDE SEQUENCE [LARGE SCALE GENOMIC DNA]</scope>
    <source>
        <strain evidence="2 3">WRP15-2</strain>
    </source>
</reference>
<organism evidence="2 3">
    <name type="scientific">Saccharopolyspora oryzae</name>
    <dbReference type="NCBI Taxonomy" id="2997343"/>
    <lineage>
        <taxon>Bacteria</taxon>
        <taxon>Bacillati</taxon>
        <taxon>Actinomycetota</taxon>
        <taxon>Actinomycetes</taxon>
        <taxon>Pseudonocardiales</taxon>
        <taxon>Pseudonocardiaceae</taxon>
        <taxon>Saccharopolyspora</taxon>
    </lineage>
</organism>
<evidence type="ECO:0008006" key="4">
    <source>
        <dbReference type="Google" id="ProtNLM"/>
    </source>
</evidence>
<proteinExistence type="predicted"/>
<feature type="region of interest" description="Disordered" evidence="1">
    <location>
        <begin position="1"/>
        <end position="64"/>
    </location>
</feature>
<gene>
    <name evidence="2" type="ORF">OU415_21940</name>
</gene>
<evidence type="ECO:0000256" key="1">
    <source>
        <dbReference type="SAM" id="MobiDB-lite"/>
    </source>
</evidence>
<feature type="compositionally biased region" description="Low complexity" evidence="1">
    <location>
        <begin position="18"/>
        <end position="34"/>
    </location>
</feature>
<evidence type="ECO:0000313" key="2">
    <source>
        <dbReference type="EMBL" id="MDA3628111.1"/>
    </source>
</evidence>
<comment type="caution">
    <text evidence="2">The sequence shown here is derived from an EMBL/GenBank/DDBJ whole genome shotgun (WGS) entry which is preliminary data.</text>
</comment>
<dbReference type="RefSeq" id="WP_270950840.1">
    <property type="nucleotide sequence ID" value="NZ_JAQGLA010000039.1"/>
</dbReference>
<protein>
    <recommendedName>
        <fullName evidence="4">WXG100 family type VII secretion target</fullName>
    </recommendedName>
</protein>
<feature type="compositionally biased region" description="Low complexity" evidence="1">
    <location>
        <begin position="222"/>
        <end position="258"/>
    </location>
</feature>
<feature type="compositionally biased region" description="Pro residues" evidence="1">
    <location>
        <begin position="259"/>
        <end position="279"/>
    </location>
</feature>